<comment type="caution">
    <text evidence="2">The sequence shown here is derived from an EMBL/GenBank/DDBJ whole genome shotgun (WGS) entry which is preliminary data.</text>
</comment>
<keyword evidence="1" id="KW-0801">TPQ</keyword>
<reference evidence="2 3" key="1">
    <citation type="journal article" date="2023" name="G3 (Bethesda)">
        <title>A chromosome-length genome assembly and annotation of blackberry (Rubus argutus, cv. 'Hillquist').</title>
        <authorList>
            <person name="Bruna T."/>
            <person name="Aryal R."/>
            <person name="Dudchenko O."/>
            <person name="Sargent D.J."/>
            <person name="Mead D."/>
            <person name="Buti M."/>
            <person name="Cavallini A."/>
            <person name="Hytonen T."/>
            <person name="Andres J."/>
            <person name="Pham M."/>
            <person name="Weisz D."/>
            <person name="Mascagni F."/>
            <person name="Usai G."/>
            <person name="Natali L."/>
            <person name="Bassil N."/>
            <person name="Fernandez G.E."/>
            <person name="Lomsadze A."/>
            <person name="Armour M."/>
            <person name="Olukolu B."/>
            <person name="Poorten T."/>
            <person name="Britton C."/>
            <person name="Davik J."/>
            <person name="Ashrafi H."/>
            <person name="Aiden E.L."/>
            <person name="Borodovsky M."/>
            <person name="Worthington M."/>
        </authorList>
    </citation>
    <scope>NUCLEOTIDE SEQUENCE [LARGE SCALE GENOMIC DNA]</scope>
    <source>
        <strain evidence="2">PI 553951</strain>
    </source>
</reference>
<organism evidence="2 3">
    <name type="scientific">Rubus argutus</name>
    <name type="common">Southern blackberry</name>
    <dbReference type="NCBI Taxonomy" id="59490"/>
    <lineage>
        <taxon>Eukaryota</taxon>
        <taxon>Viridiplantae</taxon>
        <taxon>Streptophyta</taxon>
        <taxon>Embryophyta</taxon>
        <taxon>Tracheophyta</taxon>
        <taxon>Spermatophyta</taxon>
        <taxon>Magnoliopsida</taxon>
        <taxon>eudicotyledons</taxon>
        <taxon>Gunneridae</taxon>
        <taxon>Pentapetalae</taxon>
        <taxon>rosids</taxon>
        <taxon>fabids</taxon>
        <taxon>Rosales</taxon>
        <taxon>Rosaceae</taxon>
        <taxon>Rosoideae</taxon>
        <taxon>Rosoideae incertae sedis</taxon>
        <taxon>Rubus</taxon>
    </lineage>
</organism>
<evidence type="ECO:0000256" key="1">
    <source>
        <dbReference type="RuleBase" id="RU000672"/>
    </source>
</evidence>
<proteinExistence type="inferred from homology"/>
<protein>
    <recommendedName>
        <fullName evidence="1">Amine oxidase</fullName>
        <ecNumber evidence="1">1.4.3.-</ecNumber>
    </recommendedName>
</protein>
<evidence type="ECO:0000313" key="2">
    <source>
        <dbReference type="EMBL" id="KAK9933342.1"/>
    </source>
</evidence>
<name>A0AAW1X9K2_RUBAR</name>
<keyword evidence="1" id="KW-0479">Metal-binding</keyword>
<dbReference type="AlphaFoldDB" id="A0AAW1X9K2"/>
<dbReference type="PANTHER" id="PTHR10638:SF40">
    <property type="entry name" value="PRIMARY AMINE OXIDASE 1"/>
    <property type="match status" value="1"/>
</dbReference>
<dbReference type="PANTHER" id="PTHR10638">
    <property type="entry name" value="COPPER AMINE OXIDASE"/>
    <property type="match status" value="1"/>
</dbReference>
<dbReference type="GO" id="GO:0008131">
    <property type="term" value="F:primary methylamine oxidase activity"/>
    <property type="evidence" value="ECO:0007669"/>
    <property type="project" value="InterPro"/>
</dbReference>
<evidence type="ECO:0000313" key="3">
    <source>
        <dbReference type="Proteomes" id="UP001457282"/>
    </source>
</evidence>
<dbReference type="GO" id="GO:0048038">
    <property type="term" value="F:quinone binding"/>
    <property type="evidence" value="ECO:0007669"/>
    <property type="project" value="InterPro"/>
</dbReference>
<keyword evidence="3" id="KW-1185">Reference proteome</keyword>
<dbReference type="InterPro" id="IPR000269">
    <property type="entry name" value="Cu_amine_oxidase"/>
</dbReference>
<comment type="similarity">
    <text evidence="1">Belongs to the copper/topaquinone oxidase family.</text>
</comment>
<comment type="PTM">
    <text evidence="1">Topaquinone (TPQ) is generated by copper-dependent autoxidation of a specific tyrosyl residue.</text>
</comment>
<sequence length="101" mass="11130">MLTVTTTLCKGQVTNARASAVNASSPRKSYWKVVRETAKSEADARLRLGLEQADLLIVKPNTKTRLGNHVGYRKIFPAMVTLHGGFELSPANFFESNPLLK</sequence>
<dbReference type="Gene3D" id="2.70.98.20">
    <property type="entry name" value="Copper amine oxidase, catalytic domain"/>
    <property type="match status" value="1"/>
</dbReference>
<dbReference type="InterPro" id="IPR036460">
    <property type="entry name" value="Cu_amine_oxidase_C_sf"/>
</dbReference>
<dbReference type="SUPFAM" id="SSF49998">
    <property type="entry name" value="Amine oxidase catalytic domain"/>
    <property type="match status" value="1"/>
</dbReference>
<dbReference type="GO" id="GO:0009308">
    <property type="term" value="P:amine metabolic process"/>
    <property type="evidence" value="ECO:0007669"/>
    <property type="project" value="UniProtKB-UniRule"/>
</dbReference>
<accession>A0AAW1X9K2</accession>
<dbReference type="EC" id="1.4.3.-" evidence="1"/>
<dbReference type="EMBL" id="JBEDUW010000004">
    <property type="protein sequence ID" value="KAK9933342.1"/>
    <property type="molecule type" value="Genomic_DNA"/>
</dbReference>
<dbReference type="Proteomes" id="UP001457282">
    <property type="component" value="Unassembled WGS sequence"/>
</dbReference>
<keyword evidence="1" id="KW-0186">Copper</keyword>
<gene>
    <name evidence="2" type="ORF">M0R45_020542</name>
</gene>
<comment type="cofactor">
    <cofactor evidence="1">
        <name>Cu cation</name>
        <dbReference type="ChEBI" id="CHEBI:23378"/>
    </cofactor>
    <text evidence="1">Contains 1 topaquinone per subunit.</text>
</comment>
<keyword evidence="1" id="KW-0560">Oxidoreductase</keyword>
<dbReference type="GO" id="GO:0005507">
    <property type="term" value="F:copper ion binding"/>
    <property type="evidence" value="ECO:0007669"/>
    <property type="project" value="InterPro"/>
</dbReference>